<protein>
    <submittedName>
        <fullName evidence="2">Uncharacterized protein</fullName>
    </submittedName>
</protein>
<feature type="region of interest" description="Disordered" evidence="1">
    <location>
        <begin position="86"/>
        <end position="110"/>
    </location>
</feature>
<comment type="caution">
    <text evidence="2">The sequence shown here is derived from an EMBL/GenBank/DDBJ whole genome shotgun (WGS) entry which is preliminary data.</text>
</comment>
<reference evidence="2 3" key="1">
    <citation type="submission" date="2019-01" db="EMBL/GenBank/DDBJ databases">
        <title>A draft genome assembly of the solar-powered sea slug Elysia chlorotica.</title>
        <authorList>
            <person name="Cai H."/>
            <person name="Li Q."/>
            <person name="Fang X."/>
            <person name="Li J."/>
            <person name="Curtis N.E."/>
            <person name="Altenburger A."/>
            <person name="Shibata T."/>
            <person name="Feng M."/>
            <person name="Maeda T."/>
            <person name="Schwartz J.A."/>
            <person name="Shigenobu S."/>
            <person name="Lundholm N."/>
            <person name="Nishiyama T."/>
            <person name="Yang H."/>
            <person name="Hasebe M."/>
            <person name="Li S."/>
            <person name="Pierce S.K."/>
            <person name="Wang J."/>
        </authorList>
    </citation>
    <scope>NUCLEOTIDE SEQUENCE [LARGE SCALE GENOMIC DNA]</scope>
    <source>
        <strain evidence="2">EC2010</strain>
        <tissue evidence="2">Whole organism of an adult</tissue>
    </source>
</reference>
<feature type="non-terminal residue" evidence="2">
    <location>
        <position position="131"/>
    </location>
</feature>
<gene>
    <name evidence="2" type="ORF">EGW08_014757</name>
</gene>
<feature type="non-terminal residue" evidence="2">
    <location>
        <position position="1"/>
    </location>
</feature>
<name>A0A433T7A7_ELYCH</name>
<keyword evidence="3" id="KW-1185">Reference proteome</keyword>
<evidence type="ECO:0000256" key="1">
    <source>
        <dbReference type="SAM" id="MobiDB-lite"/>
    </source>
</evidence>
<dbReference type="Proteomes" id="UP000271974">
    <property type="component" value="Unassembled WGS sequence"/>
</dbReference>
<dbReference type="AlphaFoldDB" id="A0A433T7A7"/>
<sequence>DETLHLLHELVVGVVFGPRLSGRSRLWEGLGTDHPGLFLFACINSKNQPALLVAGLSLDLERRGHEARHVAHLALDLGLGLDGHPGLAGRARDGSHSLLPGPHDAGRGAEDAAGAWVGRGEARGQDVWRQA</sequence>
<evidence type="ECO:0000313" key="3">
    <source>
        <dbReference type="Proteomes" id="UP000271974"/>
    </source>
</evidence>
<dbReference type="EMBL" id="RQTK01000577">
    <property type="protein sequence ID" value="RUS77482.1"/>
    <property type="molecule type" value="Genomic_DNA"/>
</dbReference>
<proteinExistence type="predicted"/>
<organism evidence="2 3">
    <name type="scientific">Elysia chlorotica</name>
    <name type="common">Eastern emerald elysia</name>
    <name type="synonym">Sea slug</name>
    <dbReference type="NCBI Taxonomy" id="188477"/>
    <lineage>
        <taxon>Eukaryota</taxon>
        <taxon>Metazoa</taxon>
        <taxon>Spiralia</taxon>
        <taxon>Lophotrochozoa</taxon>
        <taxon>Mollusca</taxon>
        <taxon>Gastropoda</taxon>
        <taxon>Heterobranchia</taxon>
        <taxon>Euthyneura</taxon>
        <taxon>Panpulmonata</taxon>
        <taxon>Sacoglossa</taxon>
        <taxon>Placobranchoidea</taxon>
        <taxon>Plakobranchidae</taxon>
        <taxon>Elysia</taxon>
    </lineage>
</organism>
<accession>A0A433T7A7</accession>
<evidence type="ECO:0000313" key="2">
    <source>
        <dbReference type="EMBL" id="RUS77482.1"/>
    </source>
</evidence>